<dbReference type="PROSITE" id="PS50983">
    <property type="entry name" value="FE_B12_PBP"/>
    <property type="match status" value="1"/>
</dbReference>
<proteinExistence type="predicted"/>
<dbReference type="GO" id="GO:0071281">
    <property type="term" value="P:cellular response to iron ion"/>
    <property type="evidence" value="ECO:0007669"/>
    <property type="project" value="TreeGrafter"/>
</dbReference>
<dbReference type="STRING" id="862515.HMPREF0658_1742"/>
<reference evidence="2" key="1">
    <citation type="submission" date="2010-07" db="EMBL/GenBank/DDBJ databases">
        <authorList>
            <person name="Muzny D."/>
            <person name="Qin X."/>
            <person name="Deng J."/>
            <person name="Jiang H."/>
            <person name="Liu Y."/>
            <person name="Qu J."/>
            <person name="Song X.-Z."/>
            <person name="Zhang L."/>
            <person name="Thornton R."/>
            <person name="Coyle M."/>
            <person name="Francisco L."/>
            <person name="Jackson L."/>
            <person name="Javaid M."/>
            <person name="Korchina V."/>
            <person name="Kovar C."/>
            <person name="Mata R."/>
            <person name="Mathew T."/>
            <person name="Ngo R."/>
            <person name="Nguyen L."/>
            <person name="Nguyen N."/>
            <person name="Okwuonu G."/>
            <person name="Ongeri F."/>
            <person name="Pham C."/>
            <person name="Simmons D."/>
            <person name="Wilczek-Boney K."/>
            <person name="Hale W."/>
            <person name="Jakkamsetti A."/>
            <person name="Pham P."/>
            <person name="Ruth R."/>
            <person name="San Lucas F."/>
            <person name="Warren J."/>
            <person name="Zhang J."/>
            <person name="Zhao Z."/>
            <person name="Zhou C."/>
            <person name="Zhu D."/>
            <person name="Lee S."/>
            <person name="Bess C."/>
            <person name="Blankenburg K."/>
            <person name="Forbes L."/>
            <person name="Fu Q."/>
            <person name="Gubbala S."/>
            <person name="Hirani K."/>
            <person name="Jayaseelan J.C."/>
            <person name="Lara F."/>
            <person name="Munidasa M."/>
            <person name="Palculict T."/>
            <person name="Patil S."/>
            <person name="Pu L.-L."/>
            <person name="Saada N."/>
            <person name="Tang L."/>
            <person name="Weissenberger G."/>
            <person name="Zhu Y."/>
            <person name="Hemphill L."/>
            <person name="Shang Y."/>
            <person name="Youmans B."/>
            <person name="Ayvaz T."/>
            <person name="Ross M."/>
            <person name="Santibanez J."/>
            <person name="Aqrawi P."/>
            <person name="Gross S."/>
            <person name="Joshi V."/>
            <person name="Fowler G."/>
            <person name="Nazareth L."/>
            <person name="Reid J."/>
            <person name="Worley K."/>
            <person name="Petrosino J."/>
            <person name="Highlander S."/>
            <person name="Gibbs R."/>
        </authorList>
    </citation>
    <scope>NUCLEOTIDE SEQUENCE [LARGE SCALE GENOMIC DNA]</scope>
    <source>
        <strain evidence="2">DSM 16973</strain>
    </source>
</reference>
<dbReference type="Pfam" id="PF01497">
    <property type="entry name" value="Peripla_BP_2"/>
    <property type="match status" value="1"/>
</dbReference>
<dbReference type="InterPro" id="IPR050902">
    <property type="entry name" value="ABC_Transporter_SBP"/>
</dbReference>
<dbReference type="BioCyc" id="PMAR862515-HMP:GMOO-1767-MONOMER"/>
<name>E0NU89_9BACT</name>
<dbReference type="PROSITE" id="PS51257">
    <property type="entry name" value="PROKAR_LIPOPROTEIN"/>
    <property type="match status" value="1"/>
</dbReference>
<evidence type="ECO:0000313" key="3">
    <source>
        <dbReference type="Proteomes" id="UP000004394"/>
    </source>
</evidence>
<accession>E0NU89</accession>
<dbReference type="EMBL" id="AEEI01000051">
    <property type="protein sequence ID" value="EFM01356.1"/>
    <property type="molecule type" value="Genomic_DNA"/>
</dbReference>
<dbReference type="SUPFAM" id="SSF53807">
    <property type="entry name" value="Helical backbone' metal receptor"/>
    <property type="match status" value="1"/>
</dbReference>
<evidence type="ECO:0000313" key="2">
    <source>
        <dbReference type="EMBL" id="EFM01356.1"/>
    </source>
</evidence>
<dbReference type="HOGENOM" id="CLU_025776_1_0_10"/>
<sequence>MKTKSIFLLFLSILIVSCTGSHRRGTEQGDTLKLKYAEHLNLVKYDGYTVATLVDPWKKGRTLHTYVLVPREGELPEKLPQGTVIRTPIRSSVVFTSVHCSLFMMLGAQNAIKGVCDLGYINLPWIRKMAATGRIADCGNSMQADVERIIDIKPDVLLVSPFENSGGYGRLEEVNIPIVECADYMETSALGRAEWMKFYGLLTGREQQADSLFAVVDANYKALKAEAAKSKVSRSVITERKMGAVWYVPGGQSVPGRLLKDAGARYAFADVKQSGSLSLPFETVLDKAGEADVWLYKYNDHPANYKELSAEFEGYTRMKAFKMKQIYGCNTSRIPYFEEAPFRPDYLLRDIIHIVHPDLKPVKLRYYSLLP</sequence>
<feature type="domain" description="Fe/B12 periplasmic-binding" evidence="1">
    <location>
        <begin position="91"/>
        <end position="359"/>
    </location>
</feature>
<organism evidence="2 3">
    <name type="scientific">Hoylesella marshii DSM 16973 = JCM 13450</name>
    <dbReference type="NCBI Taxonomy" id="862515"/>
    <lineage>
        <taxon>Bacteria</taxon>
        <taxon>Pseudomonadati</taxon>
        <taxon>Bacteroidota</taxon>
        <taxon>Bacteroidia</taxon>
        <taxon>Bacteroidales</taxon>
        <taxon>Prevotellaceae</taxon>
        <taxon>Hoylesella</taxon>
    </lineage>
</organism>
<dbReference type="OrthoDB" id="9812528at2"/>
<dbReference type="Gene3D" id="3.40.50.1980">
    <property type="entry name" value="Nitrogenase molybdenum iron protein domain"/>
    <property type="match status" value="2"/>
</dbReference>
<dbReference type="InterPro" id="IPR002491">
    <property type="entry name" value="ABC_transptr_periplasmic_BD"/>
</dbReference>
<protein>
    <submittedName>
        <fullName evidence="2">Periplasmic binding protein</fullName>
    </submittedName>
</protein>
<dbReference type="PANTHER" id="PTHR30535:SF34">
    <property type="entry name" value="MOLYBDATE-BINDING PROTEIN MOLA"/>
    <property type="match status" value="1"/>
</dbReference>
<dbReference type="PANTHER" id="PTHR30535">
    <property type="entry name" value="VITAMIN B12-BINDING PROTEIN"/>
    <property type="match status" value="1"/>
</dbReference>
<evidence type="ECO:0000259" key="1">
    <source>
        <dbReference type="PROSITE" id="PS50983"/>
    </source>
</evidence>
<dbReference type="Proteomes" id="UP000004394">
    <property type="component" value="Unassembled WGS sequence"/>
</dbReference>
<keyword evidence="3" id="KW-1185">Reference proteome</keyword>
<dbReference type="eggNOG" id="COG0614">
    <property type="taxonomic scope" value="Bacteria"/>
</dbReference>
<dbReference type="AlphaFoldDB" id="E0NU89"/>
<dbReference type="RefSeq" id="WP_006949976.1">
    <property type="nucleotide sequence ID" value="NZ_BAJI01000009.1"/>
</dbReference>
<comment type="caution">
    <text evidence="2">The sequence shown here is derived from an EMBL/GenBank/DDBJ whole genome shotgun (WGS) entry which is preliminary data.</text>
</comment>
<gene>
    <name evidence="2" type="ORF">HMPREF0658_1742</name>
</gene>